<dbReference type="PRINTS" id="PR00080">
    <property type="entry name" value="SDRFAMILY"/>
</dbReference>
<dbReference type="GeneID" id="6094100"/>
<dbReference type="PhylomeDB" id="B1L540"/>
<dbReference type="Pfam" id="PF13561">
    <property type="entry name" value="adh_short_C2"/>
    <property type="match status" value="1"/>
</dbReference>
<dbReference type="OrthoDB" id="24596at2157"/>
<dbReference type="PRINTS" id="PR00081">
    <property type="entry name" value="GDHRDH"/>
</dbReference>
<dbReference type="GO" id="GO:0016616">
    <property type="term" value="F:oxidoreductase activity, acting on the CH-OH group of donors, NAD or NADP as acceptor"/>
    <property type="evidence" value="ECO:0000318"/>
    <property type="project" value="GO_Central"/>
</dbReference>
<dbReference type="AlphaFoldDB" id="B1L540"/>
<evidence type="ECO:0000256" key="3">
    <source>
        <dbReference type="ARBA" id="ARBA00023002"/>
    </source>
</evidence>
<dbReference type="SUPFAM" id="SSF51735">
    <property type="entry name" value="NAD(P)-binding Rossmann-fold domains"/>
    <property type="match status" value="1"/>
</dbReference>
<feature type="domain" description="Ketoreductase" evidence="4">
    <location>
        <begin position="6"/>
        <end position="186"/>
    </location>
</feature>
<dbReference type="EnsemblBacteria" id="ACB07569">
    <property type="protein sequence ID" value="ACB07569"/>
    <property type="gene ID" value="Kcr_0822"/>
</dbReference>
<evidence type="ECO:0000256" key="1">
    <source>
        <dbReference type="ARBA" id="ARBA00006484"/>
    </source>
</evidence>
<dbReference type="InterPro" id="IPR057326">
    <property type="entry name" value="KR_dom"/>
</dbReference>
<keyword evidence="6" id="KW-1185">Reference proteome</keyword>
<dbReference type="RefSeq" id="WP_012309466.1">
    <property type="nucleotide sequence ID" value="NC_010482.1"/>
</dbReference>
<dbReference type="FunFam" id="3.40.50.720:FF:000374">
    <property type="entry name" value="3-oxoacyl-(Acyl-carrier-protein) reductase"/>
    <property type="match status" value="1"/>
</dbReference>
<dbReference type="FunCoup" id="B1L540">
    <property type="interactions" value="48"/>
</dbReference>
<dbReference type="Gene3D" id="3.40.50.720">
    <property type="entry name" value="NAD(P)-binding Rossmann-like Domain"/>
    <property type="match status" value="1"/>
</dbReference>
<gene>
    <name evidence="5" type="ordered locus">Kcr_0822</name>
</gene>
<dbReference type="NCBIfam" id="NF005559">
    <property type="entry name" value="PRK07231.1"/>
    <property type="match status" value="1"/>
</dbReference>
<proteinExistence type="inferred from homology"/>
<organism evidence="5 6">
    <name type="scientific">Korarchaeum cryptofilum (strain OPF8)</name>
    <dbReference type="NCBI Taxonomy" id="374847"/>
    <lineage>
        <taxon>Archaea</taxon>
        <taxon>Thermoproteota</taxon>
        <taxon>Candidatus Korarchaeia</taxon>
        <taxon>Candidatus Korarchaeales</taxon>
        <taxon>Candidatus Korarchaeaceae</taxon>
        <taxon>Candidatus Korarchaeum</taxon>
    </lineage>
</organism>
<dbReference type="EMBL" id="CP000968">
    <property type="protein sequence ID" value="ACB07569.1"/>
    <property type="molecule type" value="Genomic_DNA"/>
</dbReference>
<dbReference type="Proteomes" id="UP000001686">
    <property type="component" value="Chromosome"/>
</dbReference>
<evidence type="ECO:0000313" key="5">
    <source>
        <dbReference type="EMBL" id="ACB07569.1"/>
    </source>
</evidence>
<comment type="similarity">
    <text evidence="1">Belongs to the short-chain dehydrogenases/reductases (SDR) family.</text>
</comment>
<keyword evidence="3" id="KW-0560">Oxidoreductase</keyword>
<dbReference type="InterPro" id="IPR036291">
    <property type="entry name" value="NAD(P)-bd_dom_sf"/>
</dbReference>
<dbReference type="PANTHER" id="PTHR42760:SF132">
    <property type="entry name" value="SHORT-CHAIN DEHYDROGENASE_REDUCTASE FAMILY PROTEIN"/>
    <property type="match status" value="1"/>
</dbReference>
<dbReference type="HOGENOM" id="CLU_010194_1_3_2"/>
<reference evidence="5 6" key="1">
    <citation type="journal article" date="2008" name="Proc. Natl. Acad. Sci. U.S.A.">
        <title>A korarchaeal genome reveals new insights into the evolution of the Archaea.</title>
        <authorList>
            <person name="Elkins J.G."/>
            <person name="Podar M."/>
            <person name="Graham D.E."/>
            <person name="Makarova K.S."/>
            <person name="Wolf Y."/>
            <person name="Randau L."/>
            <person name="Hedlund B.P."/>
            <person name="Brochier-Armanet C."/>
            <person name="Kunin V."/>
            <person name="Anderson I."/>
            <person name="Lapidus A."/>
            <person name="Goltsman E."/>
            <person name="Barry K."/>
            <person name="Koonin E.V."/>
            <person name="Hugenholtz P."/>
            <person name="Kyrpides N."/>
            <person name="Wanner G."/>
            <person name="Richardson P."/>
            <person name="Keller M."/>
            <person name="Stetter K.O."/>
        </authorList>
    </citation>
    <scope>NUCLEOTIDE SEQUENCE [LARGE SCALE GENOMIC DNA]</scope>
    <source>
        <strain evidence="6">OPF8</strain>
    </source>
</reference>
<dbReference type="InParanoid" id="B1L540"/>
<accession>B1L540</accession>
<keyword evidence="2" id="KW-0521">NADP</keyword>
<name>B1L540_KORCO</name>
<dbReference type="NCBIfam" id="NF009466">
    <property type="entry name" value="PRK12826.1-2"/>
    <property type="match status" value="1"/>
</dbReference>
<dbReference type="eggNOG" id="arCOG01259">
    <property type="taxonomic scope" value="Archaea"/>
</dbReference>
<protein>
    <submittedName>
        <fullName evidence="5">Short-chain dehydrogenase/reductase SDR</fullName>
    </submittedName>
</protein>
<evidence type="ECO:0000313" key="6">
    <source>
        <dbReference type="Proteomes" id="UP000001686"/>
    </source>
</evidence>
<dbReference type="KEGG" id="kcr:Kcr_0822"/>
<dbReference type="CDD" id="cd05233">
    <property type="entry name" value="SDR_c"/>
    <property type="match status" value="1"/>
</dbReference>
<dbReference type="SMART" id="SM00822">
    <property type="entry name" value="PKS_KR"/>
    <property type="match status" value="1"/>
</dbReference>
<evidence type="ECO:0000256" key="2">
    <source>
        <dbReference type="ARBA" id="ARBA00022857"/>
    </source>
</evidence>
<dbReference type="InterPro" id="IPR002347">
    <property type="entry name" value="SDR_fam"/>
</dbReference>
<sequence>MRFDGKVALVTGASRGIGRAIALALAREGANVIVNYSKDDAKAREVVDSAKSLGSRAIMVRADVSNPMQIEEMERVVREEFGRLDILVNSAGITFRRPLEEVPYEEWRRVMEVNLNGAFYVMRTFFKLMADSGGGSIINIASVAGYIPMVGSGAYSPSKAGLIMLTELAAAEWAEYGIRVNAVCPGPIETDMLREEFTEEQLEIRKRLIPLGRLGRTDDVVKLVLFLASEDSSYITGESFIVDGGMAVSYYLLMEKLFKMGKKILEQP</sequence>
<dbReference type="STRING" id="374847.Kcr_0822"/>
<evidence type="ECO:0000259" key="4">
    <source>
        <dbReference type="SMART" id="SM00822"/>
    </source>
</evidence>
<dbReference type="PANTHER" id="PTHR42760">
    <property type="entry name" value="SHORT-CHAIN DEHYDROGENASES/REDUCTASES FAMILY MEMBER"/>
    <property type="match status" value="1"/>
</dbReference>